<protein>
    <recommendedName>
        <fullName evidence="7">C2HC/C3H-type domain-containing protein</fullName>
    </recommendedName>
</protein>
<keyword evidence="3 5" id="KW-0863">Zinc-finger</keyword>
<keyword evidence="1" id="KW-0479">Metal-binding</keyword>
<dbReference type="PANTHER" id="PTHR13555">
    <property type="entry name" value="C2H2 ZINC FINGER CGI-62-RELATED"/>
    <property type="match status" value="1"/>
</dbReference>
<evidence type="ECO:0000259" key="7">
    <source>
        <dbReference type="PROSITE" id="PS52027"/>
    </source>
</evidence>
<comment type="caution">
    <text evidence="8">The sequence shown here is derived from an EMBL/GenBank/DDBJ whole genome shotgun (WGS) entry which is preliminary data.</text>
</comment>
<dbReference type="EMBL" id="RQTK01000482">
    <property type="protein sequence ID" value="RUS78915.1"/>
    <property type="molecule type" value="Genomic_DNA"/>
</dbReference>
<dbReference type="InterPro" id="IPR026319">
    <property type="entry name" value="ZC2HC1A/B-like"/>
</dbReference>
<feature type="domain" description="C2HC/C3H-type" evidence="7">
    <location>
        <begin position="5"/>
        <end position="34"/>
    </location>
</feature>
<keyword evidence="2" id="KW-0677">Repeat</keyword>
<dbReference type="Pfam" id="PF13913">
    <property type="entry name" value="zf-C2HC_2"/>
    <property type="match status" value="2"/>
</dbReference>
<keyword evidence="4" id="KW-0862">Zinc</keyword>
<evidence type="ECO:0000256" key="3">
    <source>
        <dbReference type="ARBA" id="ARBA00022771"/>
    </source>
</evidence>
<name>A0A3S0ZJ29_ELYCH</name>
<feature type="compositionally biased region" description="Gly residues" evidence="6">
    <location>
        <begin position="194"/>
        <end position="206"/>
    </location>
</feature>
<evidence type="ECO:0000256" key="6">
    <source>
        <dbReference type="SAM" id="MobiDB-lite"/>
    </source>
</evidence>
<evidence type="ECO:0000256" key="2">
    <source>
        <dbReference type="ARBA" id="ARBA00022737"/>
    </source>
</evidence>
<evidence type="ECO:0000313" key="8">
    <source>
        <dbReference type="EMBL" id="RUS78915.1"/>
    </source>
</evidence>
<dbReference type="STRING" id="188477.A0A3S0ZJ29"/>
<feature type="non-terminal residue" evidence="8">
    <location>
        <position position="1"/>
    </location>
</feature>
<evidence type="ECO:0000313" key="9">
    <source>
        <dbReference type="Proteomes" id="UP000271974"/>
    </source>
</evidence>
<evidence type="ECO:0000256" key="1">
    <source>
        <dbReference type="ARBA" id="ARBA00022723"/>
    </source>
</evidence>
<organism evidence="8 9">
    <name type="scientific">Elysia chlorotica</name>
    <name type="common">Eastern emerald elysia</name>
    <name type="synonym">Sea slug</name>
    <dbReference type="NCBI Taxonomy" id="188477"/>
    <lineage>
        <taxon>Eukaryota</taxon>
        <taxon>Metazoa</taxon>
        <taxon>Spiralia</taxon>
        <taxon>Lophotrochozoa</taxon>
        <taxon>Mollusca</taxon>
        <taxon>Gastropoda</taxon>
        <taxon>Heterobranchia</taxon>
        <taxon>Euthyneura</taxon>
        <taxon>Panpulmonata</taxon>
        <taxon>Sacoglossa</taxon>
        <taxon>Placobranchoidea</taxon>
        <taxon>Plakobranchidae</taxon>
        <taxon>Elysia</taxon>
    </lineage>
</organism>
<dbReference type="AlphaFoldDB" id="A0A3S0ZJ29"/>
<accession>A0A3S0ZJ29</accession>
<feature type="region of interest" description="Disordered" evidence="6">
    <location>
        <begin position="191"/>
        <end position="212"/>
    </location>
</feature>
<dbReference type="GO" id="GO:0008270">
    <property type="term" value="F:zinc ion binding"/>
    <property type="evidence" value="ECO:0007669"/>
    <property type="project" value="UniProtKB-KW"/>
</dbReference>
<evidence type="ECO:0000256" key="4">
    <source>
        <dbReference type="ARBA" id="ARBA00022833"/>
    </source>
</evidence>
<dbReference type="InterPro" id="IPR049899">
    <property type="entry name" value="Znf_C2HC_C3H"/>
</dbReference>
<dbReference type="PANTHER" id="PTHR13555:SF36">
    <property type="entry name" value="ZINC FINGER C2HC DOMAIN-CONTAINING PROTEIN 1B"/>
    <property type="match status" value="1"/>
</dbReference>
<sequence>GYSDARVPCSTCGRSFAPEVLKKHATICKKVAVTSQKRKAFDSSKQRVVEGELSYKQIRQAQKQVIPPPKTHWREQHADFINAIRSAKGVQKAIDSGGPLPPPPPPSINPDYIQCPYCSRRFNQKASERHISFCKEQQARLPRAKPDSSATAKQNARLGVKRSRRADGVPTRARVSPDAQLHFLSAISLEDAGTGQGHPAGSGGPGSSRRAHLQTTPAPFCHECGSKYPVVSAKFCCNCGVKRASCR</sequence>
<feature type="region of interest" description="Disordered" evidence="6">
    <location>
        <begin position="138"/>
        <end position="177"/>
    </location>
</feature>
<dbReference type="Gene3D" id="3.30.160.60">
    <property type="entry name" value="Classic Zinc Finger"/>
    <property type="match status" value="1"/>
</dbReference>
<dbReference type="Proteomes" id="UP000271974">
    <property type="component" value="Unassembled WGS sequence"/>
</dbReference>
<proteinExistence type="predicted"/>
<feature type="domain" description="C2HC/C3H-type" evidence="7">
    <location>
        <begin position="111"/>
        <end position="140"/>
    </location>
</feature>
<dbReference type="OrthoDB" id="10066537at2759"/>
<evidence type="ECO:0000256" key="5">
    <source>
        <dbReference type="PROSITE-ProRule" id="PRU01371"/>
    </source>
</evidence>
<reference evidence="8 9" key="1">
    <citation type="submission" date="2019-01" db="EMBL/GenBank/DDBJ databases">
        <title>A draft genome assembly of the solar-powered sea slug Elysia chlorotica.</title>
        <authorList>
            <person name="Cai H."/>
            <person name="Li Q."/>
            <person name="Fang X."/>
            <person name="Li J."/>
            <person name="Curtis N.E."/>
            <person name="Altenburger A."/>
            <person name="Shibata T."/>
            <person name="Feng M."/>
            <person name="Maeda T."/>
            <person name="Schwartz J.A."/>
            <person name="Shigenobu S."/>
            <person name="Lundholm N."/>
            <person name="Nishiyama T."/>
            <person name="Yang H."/>
            <person name="Hasebe M."/>
            <person name="Li S."/>
            <person name="Pierce S.K."/>
            <person name="Wang J."/>
        </authorList>
    </citation>
    <scope>NUCLEOTIDE SEQUENCE [LARGE SCALE GENOMIC DNA]</scope>
    <source>
        <strain evidence="8">EC2010</strain>
        <tissue evidence="8">Whole organism of an adult</tissue>
    </source>
</reference>
<keyword evidence="9" id="KW-1185">Reference proteome</keyword>
<dbReference type="PROSITE" id="PS52027">
    <property type="entry name" value="ZF_C2HC_C3H"/>
    <property type="match status" value="2"/>
</dbReference>
<gene>
    <name evidence="8" type="ORF">EGW08_013328</name>
</gene>